<protein>
    <recommendedName>
        <fullName evidence="1">Reverse transcriptase Ty1/copia-type domain-containing protein</fullName>
    </recommendedName>
</protein>
<keyword evidence="3" id="KW-1185">Reference proteome</keyword>
<dbReference type="AlphaFoldDB" id="A0A9D3UQW2"/>
<dbReference type="SUPFAM" id="SSF56672">
    <property type="entry name" value="DNA/RNA polymerases"/>
    <property type="match status" value="1"/>
</dbReference>
<dbReference type="OrthoDB" id="996302at2759"/>
<organism evidence="2 3">
    <name type="scientific">Gossypium stocksii</name>
    <dbReference type="NCBI Taxonomy" id="47602"/>
    <lineage>
        <taxon>Eukaryota</taxon>
        <taxon>Viridiplantae</taxon>
        <taxon>Streptophyta</taxon>
        <taxon>Embryophyta</taxon>
        <taxon>Tracheophyta</taxon>
        <taxon>Spermatophyta</taxon>
        <taxon>Magnoliopsida</taxon>
        <taxon>eudicotyledons</taxon>
        <taxon>Gunneridae</taxon>
        <taxon>Pentapetalae</taxon>
        <taxon>rosids</taxon>
        <taxon>malvids</taxon>
        <taxon>Malvales</taxon>
        <taxon>Malvaceae</taxon>
        <taxon>Malvoideae</taxon>
        <taxon>Gossypium</taxon>
    </lineage>
</organism>
<proteinExistence type="predicted"/>
<comment type="caution">
    <text evidence="2">The sequence shown here is derived from an EMBL/GenBank/DDBJ whole genome shotgun (WGS) entry which is preliminary data.</text>
</comment>
<dbReference type="PANTHER" id="PTHR11439:SF467">
    <property type="entry name" value="INTEGRASE CATALYTIC DOMAIN-CONTAINING PROTEIN"/>
    <property type="match status" value="1"/>
</dbReference>
<evidence type="ECO:0000313" key="2">
    <source>
        <dbReference type="EMBL" id="KAH1055755.1"/>
    </source>
</evidence>
<dbReference type="Pfam" id="PF07727">
    <property type="entry name" value="RVT_2"/>
    <property type="match status" value="1"/>
</dbReference>
<dbReference type="InterPro" id="IPR013103">
    <property type="entry name" value="RVT_2"/>
</dbReference>
<dbReference type="InterPro" id="IPR043502">
    <property type="entry name" value="DNA/RNA_pol_sf"/>
</dbReference>
<evidence type="ECO:0000259" key="1">
    <source>
        <dbReference type="Pfam" id="PF07727"/>
    </source>
</evidence>
<dbReference type="EMBL" id="JAIQCV010000010">
    <property type="protein sequence ID" value="KAH1055755.1"/>
    <property type="molecule type" value="Genomic_DNA"/>
</dbReference>
<dbReference type="Proteomes" id="UP000828251">
    <property type="component" value="Unassembled WGS sequence"/>
</dbReference>
<accession>A0A9D3UQW2</accession>
<dbReference type="PANTHER" id="PTHR11439">
    <property type="entry name" value="GAG-POL-RELATED RETROTRANSPOSON"/>
    <property type="match status" value="1"/>
</dbReference>
<gene>
    <name evidence="2" type="ORF">J1N35_033820</name>
</gene>
<evidence type="ECO:0000313" key="3">
    <source>
        <dbReference type="Proteomes" id="UP000828251"/>
    </source>
</evidence>
<name>A0A9D3UQW2_9ROSI</name>
<sequence length="286" mass="33083">LPQGKNAIDCKWIFVVKYNSNGSIQQYKARLVARAQNLRRYTFAPVAKLNTIRVLVSLVVNCDWKLHQLDVKNAFLNGNNKVCKPNKSLYGLKQSPKAWFERFTKVILQNDYKQSLADHTLFIKVTSTNKKAILIVYVDDIILIGDDEEEISNLKKLLNMELETKDLGKLRYFLGMEVARSKERLVINQRKYVLDLLKETGFFCCKSADPPMEANLRFNKEDRSLVNREKFQRLVGKLFYLSLTRPDIAFPVNVISQHMTNPTKEHMAAANRILKYLKKTPGRLNV</sequence>
<reference evidence="2 3" key="1">
    <citation type="journal article" date="2021" name="Plant Biotechnol. J.">
        <title>Multi-omics assisted identification of the key and species-specific regulatory components of drought-tolerant mechanisms in Gossypium stocksii.</title>
        <authorList>
            <person name="Yu D."/>
            <person name="Ke L."/>
            <person name="Zhang D."/>
            <person name="Wu Y."/>
            <person name="Sun Y."/>
            <person name="Mei J."/>
            <person name="Sun J."/>
            <person name="Sun Y."/>
        </authorList>
    </citation>
    <scope>NUCLEOTIDE SEQUENCE [LARGE SCALE GENOMIC DNA]</scope>
    <source>
        <strain evidence="3">cv. E1</strain>
        <tissue evidence="2">Leaf</tissue>
    </source>
</reference>
<feature type="non-terminal residue" evidence="2">
    <location>
        <position position="1"/>
    </location>
</feature>
<feature type="domain" description="Reverse transcriptase Ty1/copia-type" evidence="1">
    <location>
        <begin position="79"/>
        <end position="213"/>
    </location>
</feature>